<accession>A0AAJ7N4X8</accession>
<sequence length="1802" mass="202846">MSDAKKVEITEDHPTSGEGDAPKRKKLPRYGVFGKRWHKFRVLTPNSAILRGSYAMNHPHFKYRSRGRQAAPASIVSIVYGRLFEPKEWVKDYVDQILEYGDKVFRTSMLRNHVKENEYMSAKLVHPEFYISNYKVMVCVEETGIYGNLFSETVGCPDFADGLQKFFASNDSGVITAQGTSMAMWRHPEIGFLFFDPAPCDDEGVHHPEGAACVMRFKCLNDIRDHFLKNMDQKYDSRYCIDKVTVLKVTEIGRGYIDKIPSASKLVVDKSVLRTINPVDIDENKMDCTKPVPKGDKMKAVVTAKIHREPLAITISNYSIDQRFATDPLVDQDKFDTGYTYENMHVNVPSTFRELAGNMAILHGLTHEHSEMYKGKGAQNVANCILAIAMKKVHPVKTWLRPQLDDILALGDNLYAEVKSAKPMIRNMMAPDLHDEKIEVETSKLVIDVDLITVTGTISSKIPTVLNLKQGLEEFFLLNTEGVIESSAMSVAIWSQDDMFYMFDPRQCDQIGVRIREEKGGKGAKAQDAPRKKGNCCVIRFPNTDALAALFVKNVELPKKNDRFTIRHITILDDIPGTRTWHDFQPGTPGETWVLQGTISNEDEEFEDESRGLQGLAMPVIALIAAKETPPTKWINDTVDIVIREGDAYYNWCNPVVETGEEAERYFFVPNLKKNLYFKNRKVKIDIEEGTVVGDLTSTSDNVDVPNMKTALGQFFEEHQYGIIEVKNMSVAVWKVEEEVKEKDEMVPRNVYYCFDPNPRNNQGVWAGEEEETEEAAGCVIRTLDLNVLAKIIETNAGQDVETGNDFSIHDMKVVSIGQEMTEEEIEADKQIPVKPDLKNYFNMGDNGAVLLGSFNQANEVMFKRHSRDKQQAATALAALAMTKLYNPHLWYREVVDDILKIGDKITMDNLENLPEEGMEEEAPRNFLLPSEISDDFAVGVNRMYVTLEEETVAGKISDLPSALETFFETNMMGIFRQDNIMMPIWREGEVFFTLDPKGRDSRGEPREKDGTAAVMWFTDVPSLVESIQQVAVGDEFVLDVVTLDNAYETRVAEEERTTRPSSGDNPWYHFPKMTENVWAIEGTVPMDDPRFEDANKNNQAAAIAIMAIVFAKVYEPRYWTQDVLNQVIVTGDKLHSKCVDRLGEGAIPRINEIMTEFFLSSRRINLSVKDCVEAGSMTAKPPKVQDMATGITNFFSRFTSGALTVSDNRHIAVWKFDNDYYALIPGAATVEEKTSVKPKVLRFTDIQTLIQYLQDFLGTEGDYEMIAVNVVNWNKLPPWKFDPSSAVRPSNLPPLNAYRRVKGDARAILRGSYHQGDEIFPEQLRNKQGAANCVVALGMSVVKSPGTWTKKTMDEILAIGSNVHRLTQKAKPTIVRIKPKDIIRVFYVGVNILTADIESGTVAGLVALPPPAPEDKKKKKGRGGARRARTARGKKGRRPTRVRAPPPPPILLEEGLPLFFENNRAGILVTDRGAVAIWKDMGVYFMYDPRARSDQGLPDFYGTSCVMWFACLEPLYEVLFANIDDQEKYGRYEICRVIIKTAMIEPLPCPAGFRPYFDCATPPIPVTFMKQSTTLDVETVTEYTFVDEELSILRGSLHMHHRIWRTDTRGFQSTAIAAVAIVVGLLHVPSTWTPELIDAILRYGDLLHSDSVRAARPGNRNLSPSELLTVFIVGDFRATIHIHNHTTAGLLHTFDLSESLTMFFRSNCTGILHTSNMAVAVMQHYGKFYLFDPCARNDQGRPSFDGAACVMKCESIMKLAKTFVTNCNLKTPNVYTLNAVNVLGLYFFSDAKSSCPPKCIQ</sequence>
<reference evidence="3" key="1">
    <citation type="submission" date="2025-08" db="UniProtKB">
        <authorList>
            <consortium name="RefSeq"/>
        </authorList>
    </citation>
    <scope>IDENTIFICATION</scope>
    <source>
        <tissue evidence="3">Whole body</tissue>
    </source>
</reference>
<dbReference type="Proteomes" id="UP000694925">
    <property type="component" value="Unplaced"/>
</dbReference>
<dbReference type="Gene3D" id="3.90.70.120">
    <property type="match status" value="7"/>
</dbReference>
<keyword evidence="2" id="KW-1185">Reference proteome</keyword>
<dbReference type="RefSeq" id="XP_017877872.1">
    <property type="nucleotide sequence ID" value="XM_018022383.2"/>
</dbReference>
<organism evidence="2 3">
    <name type="scientific">Ceratina calcarata</name>
    <dbReference type="NCBI Taxonomy" id="156304"/>
    <lineage>
        <taxon>Eukaryota</taxon>
        <taxon>Metazoa</taxon>
        <taxon>Ecdysozoa</taxon>
        <taxon>Arthropoda</taxon>
        <taxon>Hexapoda</taxon>
        <taxon>Insecta</taxon>
        <taxon>Pterygota</taxon>
        <taxon>Neoptera</taxon>
        <taxon>Endopterygota</taxon>
        <taxon>Hymenoptera</taxon>
        <taxon>Apocrita</taxon>
        <taxon>Aculeata</taxon>
        <taxon>Apoidea</taxon>
        <taxon>Anthophila</taxon>
        <taxon>Apidae</taxon>
        <taxon>Ceratina</taxon>
        <taxon>Zadontomerus</taxon>
    </lineage>
</organism>
<feature type="region of interest" description="Disordered" evidence="1">
    <location>
        <begin position="1"/>
        <end position="25"/>
    </location>
</feature>
<gene>
    <name evidence="3" type="primary">LOC108623689</name>
</gene>
<name>A0AAJ7N4X8_9HYME</name>
<feature type="compositionally biased region" description="Basic residues" evidence="1">
    <location>
        <begin position="1418"/>
        <end position="1442"/>
    </location>
</feature>
<proteinExistence type="predicted"/>
<dbReference type="KEGG" id="ccal:108623689"/>
<evidence type="ECO:0000256" key="1">
    <source>
        <dbReference type="SAM" id="MobiDB-lite"/>
    </source>
</evidence>
<protein>
    <submittedName>
        <fullName evidence="3">Uncharacterized protein LOC108623689</fullName>
    </submittedName>
</protein>
<dbReference type="PANTHER" id="PTHR40552:SF6">
    <property type="entry name" value="FI09606P-RELATED"/>
    <property type="match status" value="1"/>
</dbReference>
<dbReference type="PANTHER" id="PTHR40552">
    <property type="entry name" value="AT05186P-RELATED"/>
    <property type="match status" value="1"/>
</dbReference>
<dbReference type="GeneID" id="108623689"/>
<feature type="region of interest" description="Disordered" evidence="1">
    <location>
        <begin position="1408"/>
        <end position="1449"/>
    </location>
</feature>
<evidence type="ECO:0000313" key="2">
    <source>
        <dbReference type="Proteomes" id="UP000694925"/>
    </source>
</evidence>
<feature type="compositionally biased region" description="Basic and acidic residues" evidence="1">
    <location>
        <begin position="1"/>
        <end position="15"/>
    </location>
</feature>
<evidence type="ECO:0000313" key="3">
    <source>
        <dbReference type="RefSeq" id="XP_017877872.1"/>
    </source>
</evidence>